<sequence>MRVGSNNISISRTGASSSSQPAAPHSSEHLHLSFGRPDQPNRLAGRRRVFARLAPYNADLQAGQASSTPAAAVAESTSSNAIDDSSGSEDNGSDEDMNADQYFDQQMLLLPPTPPRRRAADSDLEADFDAGVAGRRAVGSQAEQEAQVRRALAQFGQLRRQRFLRDQRQWHNASFVRASNAPAPHPSLVHPWGQSQPSADSAEASPDAIPQLFPSNDVDSYWYNQPEPELVASSDGFMRSSTTHPATSSMQPGALRRSGNLPPPVRNSAAEASRSAMLGVLRTHRAFSASNPEEMSDHEGPRHSPGIRESSWLSSIAADEAEQGRTEKPEAAENDDNEGPMSIDSRASGCRSQRVRQSSVRAEERVLKWLKKNSVPVQDLSCSLLQPGMRFRGIQRVTPQIRDSARSSTFARLRGASLEQWDVSVEIQTVDMKRGCVSGLMMAINVPRLPKTVVTCWKGEIVDFVNFTPLTAKWRAKCSDDSRHWSLFPAVRNCSETFLHKLPESMHGKVMPRILEEYLFMRWKEVSFVNAEPSETGLTIEGFYYVCMNRKTGAIDGVYFDPSTQPYQRLTLNVDANSNGMSFASAECC</sequence>
<dbReference type="GO" id="GO:0007039">
    <property type="term" value="P:protein catabolic process in the vacuole"/>
    <property type="evidence" value="ECO:0007669"/>
    <property type="project" value="TreeGrafter"/>
</dbReference>
<evidence type="ECO:0000256" key="1">
    <source>
        <dbReference type="ARBA" id="ARBA00061469"/>
    </source>
</evidence>
<evidence type="ECO:0000256" key="2">
    <source>
        <dbReference type="SAM" id="MobiDB-lite"/>
    </source>
</evidence>
<name>A0A9W8I9Z5_9FUNG</name>
<dbReference type="Pfam" id="PF09783">
    <property type="entry name" value="Vac_ImportDeg"/>
    <property type="match status" value="1"/>
</dbReference>
<reference evidence="3" key="1">
    <citation type="submission" date="2022-07" db="EMBL/GenBank/DDBJ databases">
        <title>Phylogenomic reconstructions and comparative analyses of Kickxellomycotina fungi.</title>
        <authorList>
            <person name="Reynolds N.K."/>
            <person name="Stajich J.E."/>
            <person name="Barry K."/>
            <person name="Grigoriev I.V."/>
            <person name="Crous P."/>
            <person name="Smith M.E."/>
        </authorList>
    </citation>
    <scope>NUCLEOTIDE SEQUENCE</scope>
    <source>
        <strain evidence="3">NRRL 1566</strain>
    </source>
</reference>
<dbReference type="GO" id="GO:0006623">
    <property type="term" value="P:protein targeting to vacuole"/>
    <property type="evidence" value="ECO:0007669"/>
    <property type="project" value="TreeGrafter"/>
</dbReference>
<evidence type="ECO:0000313" key="3">
    <source>
        <dbReference type="EMBL" id="KAJ2851555.1"/>
    </source>
</evidence>
<evidence type="ECO:0000313" key="4">
    <source>
        <dbReference type="Proteomes" id="UP001139887"/>
    </source>
</evidence>
<feature type="compositionally biased region" description="Polar residues" evidence="2">
    <location>
        <begin position="239"/>
        <end position="251"/>
    </location>
</feature>
<feature type="region of interest" description="Disordered" evidence="2">
    <location>
        <begin position="287"/>
        <end position="357"/>
    </location>
</feature>
<feature type="region of interest" description="Disordered" evidence="2">
    <location>
        <begin position="61"/>
        <end position="97"/>
    </location>
</feature>
<feature type="region of interest" description="Disordered" evidence="2">
    <location>
        <begin position="233"/>
        <end position="272"/>
    </location>
</feature>
<feature type="compositionally biased region" description="Low complexity" evidence="2">
    <location>
        <begin position="9"/>
        <end position="25"/>
    </location>
</feature>
<accession>A0A9W8I9Z5</accession>
<dbReference type="AlphaFoldDB" id="A0A9W8I9Z5"/>
<gene>
    <name evidence="3" type="ORF">IWW36_001039</name>
</gene>
<feature type="region of interest" description="Disordered" evidence="2">
    <location>
        <begin position="178"/>
        <end position="208"/>
    </location>
</feature>
<dbReference type="Proteomes" id="UP001139887">
    <property type="component" value="Unassembled WGS sequence"/>
</dbReference>
<proteinExistence type="inferred from homology"/>
<organism evidence="3 4">
    <name type="scientific">Coemansia brasiliensis</name>
    <dbReference type="NCBI Taxonomy" id="2650707"/>
    <lineage>
        <taxon>Eukaryota</taxon>
        <taxon>Fungi</taxon>
        <taxon>Fungi incertae sedis</taxon>
        <taxon>Zoopagomycota</taxon>
        <taxon>Kickxellomycotina</taxon>
        <taxon>Kickxellomycetes</taxon>
        <taxon>Kickxellales</taxon>
        <taxon>Kickxellaceae</taxon>
        <taxon>Coemansia</taxon>
    </lineage>
</organism>
<dbReference type="GO" id="GO:0005773">
    <property type="term" value="C:vacuole"/>
    <property type="evidence" value="ECO:0007669"/>
    <property type="project" value="GOC"/>
</dbReference>
<comment type="similarity">
    <text evidence="1">Belongs to the GID4/VID24 family.</text>
</comment>
<feature type="compositionally biased region" description="Polar residues" evidence="2">
    <location>
        <begin position="63"/>
        <end position="82"/>
    </location>
</feature>
<dbReference type="GO" id="GO:0034657">
    <property type="term" value="C:GID complex"/>
    <property type="evidence" value="ECO:0007669"/>
    <property type="project" value="TreeGrafter"/>
</dbReference>
<protein>
    <submittedName>
        <fullName evidence="3">Uncharacterized protein</fullName>
    </submittedName>
</protein>
<feature type="compositionally biased region" description="Low complexity" evidence="2">
    <location>
        <begin position="194"/>
        <end position="208"/>
    </location>
</feature>
<feature type="region of interest" description="Disordered" evidence="2">
    <location>
        <begin position="1"/>
        <end position="45"/>
    </location>
</feature>
<dbReference type="GO" id="GO:0043161">
    <property type="term" value="P:proteasome-mediated ubiquitin-dependent protein catabolic process"/>
    <property type="evidence" value="ECO:0007669"/>
    <property type="project" value="TreeGrafter"/>
</dbReference>
<feature type="compositionally biased region" description="Basic and acidic residues" evidence="2">
    <location>
        <begin position="322"/>
        <end position="331"/>
    </location>
</feature>
<dbReference type="PANTHER" id="PTHR14534">
    <property type="entry name" value="VACUOLAR IMPORT AND DEGRADATION PROTEIN 24"/>
    <property type="match status" value="1"/>
</dbReference>
<dbReference type="OrthoDB" id="62at2759"/>
<keyword evidence="4" id="KW-1185">Reference proteome</keyword>
<dbReference type="GO" id="GO:0045721">
    <property type="term" value="P:negative regulation of gluconeogenesis"/>
    <property type="evidence" value="ECO:0007669"/>
    <property type="project" value="TreeGrafter"/>
</dbReference>
<comment type="caution">
    <text evidence="3">The sequence shown here is derived from an EMBL/GenBank/DDBJ whole genome shotgun (WGS) entry which is preliminary data.</text>
</comment>
<dbReference type="EMBL" id="JANBUW010000011">
    <property type="protein sequence ID" value="KAJ2851555.1"/>
    <property type="molecule type" value="Genomic_DNA"/>
</dbReference>
<dbReference type="PANTHER" id="PTHR14534:SF3">
    <property type="entry name" value="GID COMPLEX SUBUNIT 4 HOMOLOG"/>
    <property type="match status" value="1"/>
</dbReference>
<dbReference type="InterPro" id="IPR018618">
    <property type="entry name" value="GID4/10-like"/>
</dbReference>